<name>A0A7Y0AHX9_9BACT</name>
<sequence>MPAHARFPLISQDPTVRGGRPYFTGTRISVNDVLEWMGSGMSEAQILRDFPQLTSEMLHAARNFSRDRGQWLQ</sequence>
<dbReference type="SUPFAM" id="SSF46689">
    <property type="entry name" value="Homeodomain-like"/>
    <property type="match status" value="1"/>
</dbReference>
<reference evidence="1 2" key="1">
    <citation type="submission" date="2020-04" db="EMBL/GenBank/DDBJ databases">
        <title>Hymenobacter polaris sp. nov., isolated from Arctic soil.</title>
        <authorList>
            <person name="Dahal R.H."/>
        </authorList>
    </citation>
    <scope>NUCLEOTIDE SEQUENCE [LARGE SCALE GENOMIC DNA]</scope>
    <source>
        <strain evidence="1 2">RP-2-7</strain>
    </source>
</reference>
<dbReference type="InterPro" id="IPR007367">
    <property type="entry name" value="DUF433"/>
</dbReference>
<dbReference type="Pfam" id="PF04255">
    <property type="entry name" value="DUF433"/>
    <property type="match status" value="1"/>
</dbReference>
<accession>A0A7Y0AHX9</accession>
<evidence type="ECO:0000313" key="1">
    <source>
        <dbReference type="EMBL" id="NML67517.1"/>
    </source>
</evidence>
<dbReference type="Proteomes" id="UP000559626">
    <property type="component" value="Unassembled WGS sequence"/>
</dbReference>
<dbReference type="RefSeq" id="WP_169533175.1">
    <property type="nucleotide sequence ID" value="NZ_JABBGH010000003.1"/>
</dbReference>
<organism evidence="1 2">
    <name type="scientific">Hymenobacter polaris</name>
    <dbReference type="NCBI Taxonomy" id="2682546"/>
    <lineage>
        <taxon>Bacteria</taxon>
        <taxon>Pseudomonadati</taxon>
        <taxon>Bacteroidota</taxon>
        <taxon>Cytophagia</taxon>
        <taxon>Cytophagales</taxon>
        <taxon>Hymenobacteraceae</taxon>
        <taxon>Hymenobacter</taxon>
    </lineage>
</organism>
<dbReference type="InterPro" id="IPR036388">
    <property type="entry name" value="WH-like_DNA-bd_sf"/>
</dbReference>
<evidence type="ECO:0000313" key="2">
    <source>
        <dbReference type="Proteomes" id="UP000559626"/>
    </source>
</evidence>
<proteinExistence type="predicted"/>
<comment type="caution">
    <text evidence="1">The sequence shown here is derived from an EMBL/GenBank/DDBJ whole genome shotgun (WGS) entry which is preliminary data.</text>
</comment>
<dbReference type="EMBL" id="JABBGH010000003">
    <property type="protein sequence ID" value="NML67517.1"/>
    <property type="molecule type" value="Genomic_DNA"/>
</dbReference>
<gene>
    <name evidence="1" type="ORF">HHL22_20130</name>
</gene>
<dbReference type="Gene3D" id="1.10.10.10">
    <property type="entry name" value="Winged helix-like DNA-binding domain superfamily/Winged helix DNA-binding domain"/>
    <property type="match status" value="1"/>
</dbReference>
<dbReference type="AlphaFoldDB" id="A0A7Y0AHX9"/>
<dbReference type="InterPro" id="IPR009057">
    <property type="entry name" value="Homeodomain-like_sf"/>
</dbReference>
<dbReference type="PANTHER" id="PTHR34849">
    <property type="entry name" value="SSL5025 PROTEIN"/>
    <property type="match status" value="1"/>
</dbReference>
<keyword evidence="2" id="KW-1185">Reference proteome</keyword>
<protein>
    <submittedName>
        <fullName evidence="1">DUF433 domain-containing protein</fullName>
    </submittedName>
</protein>
<dbReference type="PANTHER" id="PTHR34849:SF5">
    <property type="entry name" value="SSL2733 PROTEIN"/>
    <property type="match status" value="1"/>
</dbReference>